<dbReference type="PANTHER" id="PTHR46525:SF2">
    <property type="entry name" value="EMB|CAB72159.1"/>
    <property type="match status" value="1"/>
</dbReference>
<dbReference type="AlphaFoldDB" id="A0AAE1XB06"/>
<proteinExistence type="inferred from homology"/>
<dbReference type="PANTHER" id="PTHR46525">
    <property type="entry name" value="EMB|CAB72159.1"/>
    <property type="match status" value="1"/>
</dbReference>
<feature type="region of interest" description="Disordered" evidence="2">
    <location>
        <begin position="87"/>
        <end position="112"/>
    </location>
</feature>
<dbReference type="Proteomes" id="UP001289374">
    <property type="component" value="Unassembled WGS sequence"/>
</dbReference>
<reference evidence="3" key="2">
    <citation type="journal article" date="2024" name="Plant">
        <title>Genomic evolution and insights into agronomic trait innovations of Sesamum species.</title>
        <authorList>
            <person name="Miao H."/>
            <person name="Wang L."/>
            <person name="Qu L."/>
            <person name="Liu H."/>
            <person name="Sun Y."/>
            <person name="Le M."/>
            <person name="Wang Q."/>
            <person name="Wei S."/>
            <person name="Zheng Y."/>
            <person name="Lin W."/>
            <person name="Duan Y."/>
            <person name="Cao H."/>
            <person name="Xiong S."/>
            <person name="Wang X."/>
            <person name="Wei L."/>
            <person name="Li C."/>
            <person name="Ma Q."/>
            <person name="Ju M."/>
            <person name="Zhao R."/>
            <person name="Li G."/>
            <person name="Mu C."/>
            <person name="Tian Q."/>
            <person name="Mei H."/>
            <person name="Zhang T."/>
            <person name="Gao T."/>
            <person name="Zhang H."/>
        </authorList>
    </citation>
    <scope>NUCLEOTIDE SEQUENCE</scope>
    <source>
        <strain evidence="3">K16</strain>
    </source>
</reference>
<dbReference type="Pfam" id="PF04520">
    <property type="entry name" value="Senescence_reg"/>
    <property type="match status" value="1"/>
</dbReference>
<keyword evidence="4" id="KW-1185">Reference proteome</keyword>
<evidence type="ECO:0000313" key="4">
    <source>
        <dbReference type="Proteomes" id="UP001289374"/>
    </source>
</evidence>
<sequence>MHMAAPRSYFGRSNYRFLPIDHGLTNDAIIFELEESDVWNSGALSPSPELRKSSSRVYRKRSAGARAASLPVNVPDWSKILKEEYRESRQRDLDGDDYDEEDEEHGNRVPPHEFLARARIAASSVHQGRGKNLNGRDLRRVRNAIWQRIGFQD</sequence>
<evidence type="ECO:0000313" key="3">
    <source>
        <dbReference type="EMBL" id="KAK4408505.1"/>
    </source>
</evidence>
<protein>
    <recommendedName>
        <fullName evidence="5">Senescence regulator</fullName>
    </recommendedName>
</protein>
<gene>
    <name evidence="3" type="ORF">Sango_0431500</name>
</gene>
<comment type="caution">
    <text evidence="3">The sequence shown here is derived from an EMBL/GenBank/DDBJ whole genome shotgun (WGS) entry which is preliminary data.</text>
</comment>
<feature type="compositionally biased region" description="Acidic residues" evidence="2">
    <location>
        <begin position="94"/>
        <end position="104"/>
    </location>
</feature>
<dbReference type="GO" id="GO:0010150">
    <property type="term" value="P:leaf senescence"/>
    <property type="evidence" value="ECO:0007669"/>
    <property type="project" value="UniProtKB-ARBA"/>
</dbReference>
<evidence type="ECO:0008006" key="5">
    <source>
        <dbReference type="Google" id="ProtNLM"/>
    </source>
</evidence>
<comment type="similarity">
    <text evidence="1">Belongs to the senescence regulator S40 family.</text>
</comment>
<dbReference type="EMBL" id="JACGWL010000002">
    <property type="protein sequence ID" value="KAK4408505.1"/>
    <property type="molecule type" value="Genomic_DNA"/>
</dbReference>
<evidence type="ECO:0000256" key="2">
    <source>
        <dbReference type="SAM" id="MobiDB-lite"/>
    </source>
</evidence>
<name>A0AAE1XB06_9LAMI</name>
<evidence type="ECO:0000256" key="1">
    <source>
        <dbReference type="ARBA" id="ARBA00034773"/>
    </source>
</evidence>
<dbReference type="InterPro" id="IPR007608">
    <property type="entry name" value="Senescence_reg_S40"/>
</dbReference>
<reference evidence="3" key="1">
    <citation type="submission" date="2020-06" db="EMBL/GenBank/DDBJ databases">
        <authorList>
            <person name="Li T."/>
            <person name="Hu X."/>
            <person name="Zhang T."/>
            <person name="Song X."/>
            <person name="Zhang H."/>
            <person name="Dai N."/>
            <person name="Sheng W."/>
            <person name="Hou X."/>
            <person name="Wei L."/>
        </authorList>
    </citation>
    <scope>NUCLEOTIDE SEQUENCE</scope>
    <source>
        <strain evidence="3">K16</strain>
        <tissue evidence="3">Leaf</tissue>
    </source>
</reference>
<organism evidence="3 4">
    <name type="scientific">Sesamum angolense</name>
    <dbReference type="NCBI Taxonomy" id="2727404"/>
    <lineage>
        <taxon>Eukaryota</taxon>
        <taxon>Viridiplantae</taxon>
        <taxon>Streptophyta</taxon>
        <taxon>Embryophyta</taxon>
        <taxon>Tracheophyta</taxon>
        <taxon>Spermatophyta</taxon>
        <taxon>Magnoliopsida</taxon>
        <taxon>eudicotyledons</taxon>
        <taxon>Gunneridae</taxon>
        <taxon>Pentapetalae</taxon>
        <taxon>asterids</taxon>
        <taxon>lamiids</taxon>
        <taxon>Lamiales</taxon>
        <taxon>Pedaliaceae</taxon>
        <taxon>Sesamum</taxon>
    </lineage>
</organism>
<accession>A0AAE1XB06</accession>